<evidence type="ECO:0000256" key="1">
    <source>
        <dbReference type="ARBA" id="ARBA00010758"/>
    </source>
</evidence>
<dbReference type="PRINTS" id="PR00414">
    <property type="entry name" value="PPTHIESTRASE"/>
</dbReference>
<dbReference type="Pfam" id="PF02089">
    <property type="entry name" value="Palm_thioest"/>
    <property type="match status" value="1"/>
</dbReference>
<dbReference type="PANTHER" id="PTHR11247:SF8">
    <property type="entry name" value="PALMITOYL-PROTEIN THIOESTERASE 1"/>
    <property type="match status" value="1"/>
</dbReference>
<dbReference type="EMBL" id="JANBTW010000001">
    <property type="protein sequence ID" value="KAJ2681083.1"/>
    <property type="molecule type" value="Genomic_DNA"/>
</dbReference>
<dbReference type="EC" id="3.1.2.22" evidence="2"/>
<dbReference type="InterPro" id="IPR002472">
    <property type="entry name" value="Palm_thioest"/>
</dbReference>
<evidence type="ECO:0000256" key="4">
    <source>
        <dbReference type="ARBA" id="ARBA00022729"/>
    </source>
</evidence>
<dbReference type="FunFam" id="3.40.50.1820:FF:000107">
    <property type="entry name" value="Palmitoyl-protein thioesterase 1"/>
    <property type="match status" value="1"/>
</dbReference>
<dbReference type="AlphaFoldDB" id="A0A9W8G8S9"/>
<dbReference type="GO" id="GO:0008474">
    <property type="term" value="F:palmitoyl-(protein) hydrolase activity"/>
    <property type="evidence" value="ECO:0007669"/>
    <property type="project" value="UniProtKB-EC"/>
</dbReference>
<evidence type="ECO:0000256" key="7">
    <source>
        <dbReference type="ARBA" id="ARBA00023180"/>
    </source>
</evidence>
<keyword evidence="6" id="KW-1015">Disulfide bond</keyword>
<dbReference type="OrthoDB" id="10263094at2759"/>
<evidence type="ECO:0000256" key="9">
    <source>
        <dbReference type="SAM" id="SignalP"/>
    </source>
</evidence>
<feature type="chain" id="PRO_5040860125" description="Palmitoyl-protein thioesterase 1" evidence="9">
    <location>
        <begin position="24"/>
        <end position="325"/>
    </location>
</feature>
<evidence type="ECO:0000256" key="5">
    <source>
        <dbReference type="ARBA" id="ARBA00022801"/>
    </source>
</evidence>
<keyword evidence="5" id="KW-0378">Hydrolase</keyword>
<evidence type="ECO:0000256" key="2">
    <source>
        <dbReference type="ARBA" id="ARBA00012423"/>
    </source>
</evidence>
<gene>
    <name evidence="10" type="ORF">GGI25_000037</name>
</gene>
<comment type="caution">
    <text evidence="10">The sequence shown here is derived from an EMBL/GenBank/DDBJ whole genome shotgun (WGS) entry which is preliminary data.</text>
</comment>
<sequence>MRFSLALKIFISFLASISYVCIALKGDSPTPVVIWHGMGDTCCDNNTMGWVASVIKSELPGAYVHSIRLASSESADRNAGFFGNLNTQINRVCNDLAEIEELKNGVNMMGFSQGGLFLRALIQRCPAIQAKTLVTYGSPHSGVSKIPECGSESDFMCNWMRQLASRGVYSWYIRDHVIQAQYFKDPVRIDQYLQYNIFLPDINGDLAETNKDYKERILALENMVLIRFDEDNLISPSTSSWFGFIDADGNEVPLRNTTLYSEDRLGLQELDKSGRLTFVSVEGKHMRIDEEILREMVSKYFVSSPSSSQRQRQVLKVQGEYPYFM</sequence>
<evidence type="ECO:0000256" key="3">
    <source>
        <dbReference type="ARBA" id="ARBA00014212"/>
    </source>
</evidence>
<protein>
    <recommendedName>
        <fullName evidence="3">Palmitoyl-protein thioesterase 1</fullName>
        <ecNumber evidence="2">3.1.2.22</ecNumber>
    </recommendedName>
    <alternativeName>
        <fullName evidence="8">Palmitoyl-protein hydrolase 1</fullName>
    </alternativeName>
</protein>
<feature type="signal peptide" evidence="9">
    <location>
        <begin position="1"/>
        <end position="23"/>
    </location>
</feature>
<organism evidence="10 11">
    <name type="scientific">Coemansia spiralis</name>
    <dbReference type="NCBI Taxonomy" id="417178"/>
    <lineage>
        <taxon>Eukaryota</taxon>
        <taxon>Fungi</taxon>
        <taxon>Fungi incertae sedis</taxon>
        <taxon>Zoopagomycota</taxon>
        <taxon>Kickxellomycotina</taxon>
        <taxon>Kickxellomycetes</taxon>
        <taxon>Kickxellales</taxon>
        <taxon>Kickxellaceae</taxon>
        <taxon>Coemansia</taxon>
    </lineage>
</organism>
<dbReference type="PANTHER" id="PTHR11247">
    <property type="entry name" value="PALMITOYL-PROTEIN THIOESTERASE/DOLICHYLDIPHOSPHATASE 1"/>
    <property type="match status" value="1"/>
</dbReference>
<evidence type="ECO:0000256" key="8">
    <source>
        <dbReference type="ARBA" id="ARBA00031934"/>
    </source>
</evidence>
<reference evidence="10" key="1">
    <citation type="submission" date="2022-07" db="EMBL/GenBank/DDBJ databases">
        <title>Phylogenomic reconstructions and comparative analyses of Kickxellomycotina fungi.</title>
        <authorList>
            <person name="Reynolds N.K."/>
            <person name="Stajich J.E."/>
            <person name="Barry K."/>
            <person name="Grigoriev I.V."/>
            <person name="Crous P."/>
            <person name="Smith M.E."/>
        </authorList>
    </citation>
    <scope>NUCLEOTIDE SEQUENCE</scope>
    <source>
        <strain evidence="10">NRRL 3115</strain>
    </source>
</reference>
<dbReference type="Proteomes" id="UP001151518">
    <property type="component" value="Unassembled WGS sequence"/>
</dbReference>
<evidence type="ECO:0000313" key="10">
    <source>
        <dbReference type="EMBL" id="KAJ2681083.1"/>
    </source>
</evidence>
<keyword evidence="7" id="KW-0325">Glycoprotein</keyword>
<name>A0A9W8G8S9_9FUNG</name>
<keyword evidence="4 9" id="KW-0732">Signal</keyword>
<evidence type="ECO:0000313" key="11">
    <source>
        <dbReference type="Proteomes" id="UP001151518"/>
    </source>
</evidence>
<accession>A0A9W8G8S9</accession>
<dbReference type="SUPFAM" id="SSF53474">
    <property type="entry name" value="alpha/beta-Hydrolases"/>
    <property type="match status" value="1"/>
</dbReference>
<evidence type="ECO:0000256" key="6">
    <source>
        <dbReference type="ARBA" id="ARBA00023157"/>
    </source>
</evidence>
<dbReference type="Gene3D" id="3.40.50.1820">
    <property type="entry name" value="alpha/beta hydrolase"/>
    <property type="match status" value="1"/>
</dbReference>
<comment type="similarity">
    <text evidence="1">Belongs to the palmitoyl-protein thioesterase family.</text>
</comment>
<dbReference type="InterPro" id="IPR029058">
    <property type="entry name" value="AB_hydrolase_fold"/>
</dbReference>
<proteinExistence type="inferred from homology"/>